<dbReference type="InterPro" id="IPR000791">
    <property type="entry name" value="Gpr1/Fun34/SatP-like"/>
</dbReference>
<name>A0A9W6WGB5_CANBO</name>
<dbReference type="GO" id="GO:0005886">
    <property type="term" value="C:plasma membrane"/>
    <property type="evidence" value="ECO:0007669"/>
    <property type="project" value="TreeGrafter"/>
</dbReference>
<proteinExistence type="inferred from homology"/>
<dbReference type="AlphaFoldDB" id="A0A9W6WGB5"/>
<evidence type="ECO:0000313" key="8">
    <source>
        <dbReference type="Proteomes" id="UP001165120"/>
    </source>
</evidence>
<protein>
    <submittedName>
        <fullName evidence="7">Unnamed protein product</fullName>
    </submittedName>
</protein>
<dbReference type="PANTHER" id="PTHR31123">
    <property type="entry name" value="ACCUMULATION OF DYADS PROTEIN 2-RELATED"/>
    <property type="match status" value="1"/>
</dbReference>
<evidence type="ECO:0000256" key="3">
    <source>
        <dbReference type="ARBA" id="ARBA00022692"/>
    </source>
</evidence>
<organism evidence="7 8">
    <name type="scientific">Candida boidinii</name>
    <name type="common">Yeast</name>
    <dbReference type="NCBI Taxonomy" id="5477"/>
    <lineage>
        <taxon>Eukaryota</taxon>
        <taxon>Fungi</taxon>
        <taxon>Dikarya</taxon>
        <taxon>Ascomycota</taxon>
        <taxon>Saccharomycotina</taxon>
        <taxon>Pichiomycetes</taxon>
        <taxon>Pichiales</taxon>
        <taxon>Pichiaceae</taxon>
        <taxon>Ogataea</taxon>
        <taxon>Ogataea/Candida clade</taxon>
    </lineage>
</organism>
<comment type="similarity">
    <text evidence="2">Belongs to the acetate uptake transporter (AceTr) (TC 2.A.96) family.</text>
</comment>
<dbReference type="PANTHER" id="PTHR31123:SF1">
    <property type="entry name" value="ACCUMULATION OF DYADS PROTEIN 2-RELATED"/>
    <property type="match status" value="1"/>
</dbReference>
<feature type="transmembrane region" description="Helical" evidence="6">
    <location>
        <begin position="76"/>
        <end position="97"/>
    </location>
</feature>
<evidence type="ECO:0000256" key="2">
    <source>
        <dbReference type="ARBA" id="ARBA00005587"/>
    </source>
</evidence>
<feature type="transmembrane region" description="Helical" evidence="6">
    <location>
        <begin position="176"/>
        <end position="195"/>
    </location>
</feature>
<evidence type="ECO:0000256" key="5">
    <source>
        <dbReference type="ARBA" id="ARBA00023136"/>
    </source>
</evidence>
<evidence type="ECO:0000256" key="4">
    <source>
        <dbReference type="ARBA" id="ARBA00022989"/>
    </source>
</evidence>
<comment type="subcellular location">
    <subcellularLocation>
        <location evidence="1">Membrane</location>
        <topology evidence="1">Multi-pass membrane protein</topology>
    </subcellularLocation>
</comment>
<keyword evidence="3 6" id="KW-0812">Transmembrane</keyword>
<feature type="transmembrane region" description="Helical" evidence="6">
    <location>
        <begin position="227"/>
        <end position="246"/>
    </location>
</feature>
<sequence>MSDISNPTSYNQDDLEKQATFGAEAARNNSVVSTFRHDDKNIYINDVPIDKDEFVYAFGGTFQTGPRKVTDNFRKFGNPVPAGLAAFSTGTITLGLIQMHARGVQLPHVLIGAFLTISGLIEVIAGIWCIVIDNTWAATVFLMFGGFWSSYGILLTPGFGIADAYGSETEEFNQAVALYFLSWALFSFLLWLCTLKSTWPMTILMFFVWLFVLLFTIGQFLGSVKVFKAGGFFCLMSGIVGFYNCFAGMADTDNSYFVIKPWYLPGAVH</sequence>
<evidence type="ECO:0000256" key="6">
    <source>
        <dbReference type="SAM" id="Phobius"/>
    </source>
</evidence>
<dbReference type="GO" id="GO:0015123">
    <property type="term" value="F:acetate transmembrane transporter activity"/>
    <property type="evidence" value="ECO:0007669"/>
    <property type="project" value="TreeGrafter"/>
</dbReference>
<dbReference type="Proteomes" id="UP001165120">
    <property type="component" value="Unassembled WGS sequence"/>
</dbReference>
<evidence type="ECO:0000256" key="1">
    <source>
        <dbReference type="ARBA" id="ARBA00004141"/>
    </source>
</evidence>
<keyword evidence="8" id="KW-1185">Reference proteome</keyword>
<dbReference type="OrthoDB" id="3648309at2759"/>
<feature type="transmembrane region" description="Helical" evidence="6">
    <location>
        <begin position="202"/>
        <end position="221"/>
    </location>
</feature>
<dbReference type="NCBIfam" id="NF038013">
    <property type="entry name" value="AceTr_1"/>
    <property type="match status" value="1"/>
</dbReference>
<gene>
    <name evidence="7" type="ORF">Cboi02_000293300</name>
</gene>
<evidence type="ECO:0000313" key="7">
    <source>
        <dbReference type="EMBL" id="GME70715.1"/>
    </source>
</evidence>
<feature type="transmembrane region" description="Helical" evidence="6">
    <location>
        <begin position="109"/>
        <end position="131"/>
    </location>
</feature>
<reference evidence="7" key="1">
    <citation type="submission" date="2023-04" db="EMBL/GenBank/DDBJ databases">
        <title>Candida boidinii NBRC 10035.</title>
        <authorList>
            <person name="Ichikawa N."/>
            <person name="Sato H."/>
            <person name="Tonouchi N."/>
        </authorList>
    </citation>
    <scope>NUCLEOTIDE SEQUENCE</scope>
    <source>
        <strain evidence="7">NBRC 10035</strain>
    </source>
</reference>
<dbReference type="EMBL" id="BSXN01000943">
    <property type="protein sequence ID" value="GME70715.1"/>
    <property type="molecule type" value="Genomic_DNA"/>
</dbReference>
<dbReference type="Pfam" id="PF01184">
    <property type="entry name" value="Gpr1_Fun34_YaaH"/>
    <property type="match status" value="1"/>
</dbReference>
<accession>A0A9W6WGB5</accession>
<dbReference type="InterPro" id="IPR051633">
    <property type="entry name" value="AceTr"/>
</dbReference>
<keyword evidence="5 6" id="KW-0472">Membrane</keyword>
<comment type="caution">
    <text evidence="7">The sequence shown here is derived from an EMBL/GenBank/DDBJ whole genome shotgun (WGS) entry which is preliminary data.</text>
</comment>
<keyword evidence="4 6" id="KW-1133">Transmembrane helix</keyword>
<feature type="transmembrane region" description="Helical" evidence="6">
    <location>
        <begin position="138"/>
        <end position="156"/>
    </location>
</feature>